<dbReference type="Proteomes" id="UP001283361">
    <property type="component" value="Unassembled WGS sequence"/>
</dbReference>
<feature type="signal peptide" evidence="1">
    <location>
        <begin position="1"/>
        <end position="18"/>
    </location>
</feature>
<evidence type="ECO:0000256" key="1">
    <source>
        <dbReference type="SAM" id="SignalP"/>
    </source>
</evidence>
<accession>A0AAE0ZJC2</accession>
<comment type="caution">
    <text evidence="2">The sequence shown here is derived from an EMBL/GenBank/DDBJ whole genome shotgun (WGS) entry which is preliminary data.</text>
</comment>
<gene>
    <name evidence="2" type="ORF">RRG08_059643</name>
</gene>
<evidence type="ECO:0000313" key="3">
    <source>
        <dbReference type="Proteomes" id="UP001283361"/>
    </source>
</evidence>
<reference evidence="2" key="1">
    <citation type="journal article" date="2023" name="G3 (Bethesda)">
        <title>A reference genome for the long-term kleptoplast-retaining sea slug Elysia crispata morphotype clarki.</title>
        <authorList>
            <person name="Eastman K.E."/>
            <person name="Pendleton A.L."/>
            <person name="Shaikh M.A."/>
            <person name="Suttiyut T."/>
            <person name="Ogas R."/>
            <person name="Tomko P."/>
            <person name="Gavelis G."/>
            <person name="Widhalm J.R."/>
            <person name="Wisecaver J.H."/>
        </authorList>
    </citation>
    <scope>NUCLEOTIDE SEQUENCE</scope>
    <source>
        <strain evidence="2">ECLA1</strain>
    </source>
</reference>
<name>A0AAE0ZJC2_9GAST</name>
<keyword evidence="3" id="KW-1185">Reference proteome</keyword>
<feature type="non-terminal residue" evidence="2">
    <location>
        <position position="1"/>
    </location>
</feature>
<organism evidence="2 3">
    <name type="scientific">Elysia crispata</name>
    <name type="common">lettuce slug</name>
    <dbReference type="NCBI Taxonomy" id="231223"/>
    <lineage>
        <taxon>Eukaryota</taxon>
        <taxon>Metazoa</taxon>
        <taxon>Spiralia</taxon>
        <taxon>Lophotrochozoa</taxon>
        <taxon>Mollusca</taxon>
        <taxon>Gastropoda</taxon>
        <taxon>Heterobranchia</taxon>
        <taxon>Euthyneura</taxon>
        <taxon>Panpulmonata</taxon>
        <taxon>Sacoglossa</taxon>
        <taxon>Placobranchoidea</taxon>
        <taxon>Plakobranchidae</taxon>
        <taxon>Elysia</taxon>
    </lineage>
</organism>
<feature type="chain" id="PRO_5042191300" evidence="1">
    <location>
        <begin position="19"/>
        <end position="25"/>
    </location>
</feature>
<dbReference type="AlphaFoldDB" id="A0AAE0ZJC2"/>
<dbReference type="EMBL" id="JAWDGP010003830">
    <property type="protein sequence ID" value="KAK3770528.1"/>
    <property type="molecule type" value="Genomic_DNA"/>
</dbReference>
<protein>
    <submittedName>
        <fullName evidence="2">Uncharacterized protein</fullName>
    </submittedName>
</protein>
<proteinExistence type="predicted"/>
<evidence type="ECO:0000313" key="2">
    <source>
        <dbReference type="EMBL" id="KAK3770528.1"/>
    </source>
</evidence>
<keyword evidence="1" id="KW-0732">Signal</keyword>
<sequence length="25" mass="2756">MSLIVLLLLISCWTPVDPACSPVRE</sequence>